<keyword evidence="6" id="KW-0472">Membrane</keyword>
<dbReference type="PANTHER" id="PTHR21016">
    <property type="entry name" value="BETA-AMYLOID BINDING PROTEIN-RELATED"/>
    <property type="match status" value="1"/>
</dbReference>
<dbReference type="InterPro" id="IPR050932">
    <property type="entry name" value="TM2D1-3-like"/>
</dbReference>
<dbReference type="Proteomes" id="UP000001542">
    <property type="component" value="Unassembled WGS sequence"/>
</dbReference>
<reference evidence="9" key="2">
    <citation type="journal article" date="2007" name="Science">
        <title>Draft genome sequence of the sexually transmitted pathogen Trichomonas vaginalis.</title>
        <authorList>
            <person name="Carlton J.M."/>
            <person name="Hirt R.P."/>
            <person name="Silva J.C."/>
            <person name="Delcher A.L."/>
            <person name="Schatz M."/>
            <person name="Zhao Q."/>
            <person name="Wortman J.R."/>
            <person name="Bidwell S.L."/>
            <person name="Alsmark U.C.M."/>
            <person name="Besteiro S."/>
            <person name="Sicheritz-Ponten T."/>
            <person name="Noel C.J."/>
            <person name="Dacks J.B."/>
            <person name="Foster P.G."/>
            <person name="Simillion C."/>
            <person name="Van de Peer Y."/>
            <person name="Miranda-Saavedra D."/>
            <person name="Barton G.J."/>
            <person name="Westrop G.D."/>
            <person name="Mueller S."/>
            <person name="Dessi D."/>
            <person name="Fiori P.L."/>
            <person name="Ren Q."/>
            <person name="Paulsen I."/>
            <person name="Zhang H."/>
            <person name="Bastida-Corcuera F.D."/>
            <person name="Simoes-Barbosa A."/>
            <person name="Brown M.T."/>
            <person name="Hayes R.D."/>
            <person name="Mukherjee M."/>
            <person name="Okumura C.Y."/>
            <person name="Schneider R."/>
            <person name="Smith A.J."/>
            <person name="Vanacova S."/>
            <person name="Villalvazo M."/>
            <person name="Haas B.J."/>
            <person name="Pertea M."/>
            <person name="Feldblyum T.V."/>
            <person name="Utterback T.R."/>
            <person name="Shu C.L."/>
            <person name="Osoegawa K."/>
            <person name="de Jong P.J."/>
            <person name="Hrdy I."/>
            <person name="Horvathova L."/>
            <person name="Zubacova Z."/>
            <person name="Dolezal P."/>
            <person name="Malik S.B."/>
            <person name="Logsdon J.M. Jr."/>
            <person name="Henze K."/>
            <person name="Gupta A."/>
            <person name="Wang C.C."/>
            <person name="Dunne R.L."/>
            <person name="Upcroft J.A."/>
            <person name="Upcroft P."/>
            <person name="White O."/>
            <person name="Salzberg S.L."/>
            <person name="Tang P."/>
            <person name="Chiu C.-H."/>
            <person name="Lee Y.-S."/>
            <person name="Embley T.M."/>
            <person name="Coombs G.H."/>
            <person name="Mottram J.C."/>
            <person name="Tachezy J."/>
            <person name="Fraser-Liggett C.M."/>
            <person name="Johnson P.J."/>
        </authorList>
    </citation>
    <scope>NUCLEOTIDE SEQUENCE [LARGE SCALE GENOMIC DNA]</scope>
    <source>
        <strain evidence="9">G3</strain>
    </source>
</reference>
<dbReference type="EMBL" id="DS114140">
    <property type="protein sequence ID" value="EAX90077.1"/>
    <property type="molecule type" value="Genomic_DNA"/>
</dbReference>
<dbReference type="PANTHER" id="PTHR21016:SF7">
    <property type="entry name" value="TM2 DOMAIN-CONTAINING PROTEIN 3"/>
    <property type="match status" value="1"/>
</dbReference>
<reference evidence="9" key="1">
    <citation type="submission" date="2006-10" db="EMBL/GenBank/DDBJ databases">
        <authorList>
            <person name="Amadeo P."/>
            <person name="Zhao Q."/>
            <person name="Wortman J."/>
            <person name="Fraser-Liggett C."/>
            <person name="Carlton J."/>
        </authorList>
    </citation>
    <scope>NUCLEOTIDE SEQUENCE</scope>
    <source>
        <strain evidence="9">G3</strain>
    </source>
</reference>
<keyword evidence="3" id="KW-0812">Transmembrane</keyword>
<dbReference type="AlphaFoldDB" id="A2FYD7"/>
<evidence type="ECO:0000313" key="9">
    <source>
        <dbReference type="EMBL" id="EAX90077.1"/>
    </source>
</evidence>
<keyword evidence="7" id="KW-0325">Glycoprotein</keyword>
<dbReference type="KEGG" id="tva:4747755"/>
<keyword evidence="10" id="KW-1185">Reference proteome</keyword>
<dbReference type="GO" id="GO:0016020">
    <property type="term" value="C:membrane"/>
    <property type="evidence" value="ECO:0007669"/>
    <property type="project" value="UniProtKB-SubCell"/>
</dbReference>
<evidence type="ECO:0000259" key="8">
    <source>
        <dbReference type="Pfam" id="PF05154"/>
    </source>
</evidence>
<comment type="subcellular location">
    <subcellularLocation>
        <location evidence="1">Membrane</location>
        <topology evidence="1">Multi-pass membrane protein</topology>
    </subcellularLocation>
</comment>
<gene>
    <name evidence="9" type="ORF">TVAG_258910</name>
</gene>
<dbReference type="InterPro" id="IPR007829">
    <property type="entry name" value="TM2"/>
</dbReference>
<protein>
    <submittedName>
        <fullName evidence="9">TM2 domain containing protein</fullName>
    </submittedName>
</protein>
<comment type="similarity">
    <text evidence="2">Belongs to the TM2 family.</text>
</comment>
<evidence type="ECO:0000256" key="7">
    <source>
        <dbReference type="ARBA" id="ARBA00023180"/>
    </source>
</evidence>
<keyword evidence="5" id="KW-1133">Transmembrane helix</keyword>
<dbReference type="Pfam" id="PF05154">
    <property type="entry name" value="TM2"/>
    <property type="match status" value="1"/>
</dbReference>
<evidence type="ECO:0000256" key="3">
    <source>
        <dbReference type="ARBA" id="ARBA00022692"/>
    </source>
</evidence>
<dbReference type="InParanoid" id="A2FYD7"/>
<dbReference type="OrthoDB" id="10257855at2759"/>
<evidence type="ECO:0000256" key="6">
    <source>
        <dbReference type="ARBA" id="ARBA00023136"/>
    </source>
</evidence>
<evidence type="ECO:0000313" key="10">
    <source>
        <dbReference type="Proteomes" id="UP000001542"/>
    </source>
</evidence>
<evidence type="ECO:0000256" key="4">
    <source>
        <dbReference type="ARBA" id="ARBA00022729"/>
    </source>
</evidence>
<sequence>MEHCSNLYPQYFTCNAERCKIGENTTAICHVNKYAVCSGEKNITVTLPCYQCWQLPDSELHCGFPDRCTPSTKPQIGICSVVATSQCLGSRSFSSQLFCQTTTGYSHATAVAMSILFGGFGADRFYLGYTGFGVLKLATLGGFGLWSLIDLICIFTRTLKPIDGSFYV</sequence>
<evidence type="ECO:0000256" key="1">
    <source>
        <dbReference type="ARBA" id="ARBA00004141"/>
    </source>
</evidence>
<dbReference type="eggNOG" id="KOG4272">
    <property type="taxonomic scope" value="Eukaryota"/>
</dbReference>
<dbReference type="OMA" id="FERKMIC"/>
<keyword evidence="4" id="KW-0732">Signal</keyword>
<dbReference type="VEuPathDB" id="TrichDB:TVAG_258910"/>
<name>A2FYD7_TRIV3</name>
<dbReference type="RefSeq" id="XP_001303007.1">
    <property type="nucleotide sequence ID" value="XM_001303006.1"/>
</dbReference>
<feature type="domain" description="TM2" evidence="8">
    <location>
        <begin position="104"/>
        <end position="152"/>
    </location>
</feature>
<evidence type="ECO:0000256" key="5">
    <source>
        <dbReference type="ARBA" id="ARBA00022989"/>
    </source>
</evidence>
<dbReference type="VEuPathDB" id="TrichDB:TVAGG3_0930780"/>
<proteinExistence type="inferred from homology"/>
<accession>A2FYD7</accession>
<organism evidence="9 10">
    <name type="scientific">Trichomonas vaginalis (strain ATCC PRA-98 / G3)</name>
    <dbReference type="NCBI Taxonomy" id="412133"/>
    <lineage>
        <taxon>Eukaryota</taxon>
        <taxon>Metamonada</taxon>
        <taxon>Parabasalia</taxon>
        <taxon>Trichomonadida</taxon>
        <taxon>Trichomonadidae</taxon>
        <taxon>Trichomonas</taxon>
    </lineage>
</organism>
<evidence type="ECO:0000256" key="2">
    <source>
        <dbReference type="ARBA" id="ARBA00008284"/>
    </source>
</evidence>